<dbReference type="EMBL" id="JABAIA010000001">
    <property type="protein sequence ID" value="NLR63070.1"/>
    <property type="molecule type" value="Genomic_DNA"/>
</dbReference>
<keyword evidence="9" id="KW-1185">Reference proteome</keyword>
<keyword evidence="2 6" id="KW-0808">Transferase</keyword>
<accession>A0A847RAH1</accession>
<dbReference type="PIRSF" id="PIRSF000535">
    <property type="entry name" value="1PFK/6PFK/LacC"/>
    <property type="match status" value="1"/>
</dbReference>
<dbReference type="FunFam" id="3.40.1190.20:FF:000001">
    <property type="entry name" value="Phosphofructokinase"/>
    <property type="match status" value="1"/>
</dbReference>
<keyword evidence="5" id="KW-0067">ATP-binding</keyword>
<keyword evidence="4 8" id="KW-0418">Kinase</keyword>
<reference evidence="8 9" key="1">
    <citation type="submission" date="2020-04" db="EMBL/GenBank/DDBJ databases">
        <authorList>
            <person name="Yin C."/>
        </authorList>
    </citation>
    <scope>NUCLEOTIDE SEQUENCE [LARGE SCALE GENOMIC DNA]</scope>
    <source>
        <strain evidence="8 9">Ae27</strain>
    </source>
</reference>
<organism evidence="8 9">
    <name type="scientific">Chitinophaga varians</name>
    <dbReference type="NCBI Taxonomy" id="2202339"/>
    <lineage>
        <taxon>Bacteria</taxon>
        <taxon>Pseudomonadati</taxon>
        <taxon>Bacteroidota</taxon>
        <taxon>Chitinophagia</taxon>
        <taxon>Chitinophagales</taxon>
        <taxon>Chitinophagaceae</taxon>
        <taxon>Chitinophaga</taxon>
    </lineage>
</organism>
<keyword evidence="3" id="KW-0547">Nucleotide-binding</keyword>
<dbReference type="Pfam" id="PF00294">
    <property type="entry name" value="PfkB"/>
    <property type="match status" value="1"/>
</dbReference>
<evidence type="ECO:0000256" key="2">
    <source>
        <dbReference type="ARBA" id="ARBA00022679"/>
    </source>
</evidence>
<comment type="similarity">
    <text evidence="1">Belongs to the carbohydrate kinase PfkB family.</text>
</comment>
<dbReference type="InterPro" id="IPR002173">
    <property type="entry name" value="Carboh/pur_kinase_PfkB_CS"/>
</dbReference>
<dbReference type="AlphaFoldDB" id="A0A847RAH1"/>
<evidence type="ECO:0000313" key="8">
    <source>
        <dbReference type="EMBL" id="NLR63070.1"/>
    </source>
</evidence>
<dbReference type="PANTHER" id="PTHR46566">
    <property type="entry name" value="1-PHOSPHOFRUCTOKINASE-RELATED"/>
    <property type="match status" value="1"/>
</dbReference>
<gene>
    <name evidence="8" type="ORF">HGH92_02010</name>
</gene>
<protein>
    <submittedName>
        <fullName evidence="8">1-phosphofructokinase family hexose kinase</fullName>
    </submittedName>
</protein>
<dbReference type="InterPro" id="IPR011611">
    <property type="entry name" value="PfkB_dom"/>
</dbReference>
<dbReference type="SUPFAM" id="SSF53613">
    <property type="entry name" value="Ribokinase-like"/>
    <property type="match status" value="1"/>
</dbReference>
<dbReference type="GO" id="GO:0005829">
    <property type="term" value="C:cytosol"/>
    <property type="evidence" value="ECO:0007669"/>
    <property type="project" value="TreeGrafter"/>
</dbReference>
<dbReference type="RefSeq" id="WP_168869088.1">
    <property type="nucleotide sequence ID" value="NZ_JABAIA010000001.1"/>
</dbReference>
<feature type="domain" description="Carbohydrate kinase PfkB" evidence="7">
    <location>
        <begin position="25"/>
        <end position="296"/>
    </location>
</feature>
<evidence type="ECO:0000256" key="6">
    <source>
        <dbReference type="PIRNR" id="PIRNR000535"/>
    </source>
</evidence>
<dbReference type="GO" id="GO:0005524">
    <property type="term" value="F:ATP binding"/>
    <property type="evidence" value="ECO:0007669"/>
    <property type="project" value="UniProtKB-KW"/>
</dbReference>
<evidence type="ECO:0000313" key="9">
    <source>
        <dbReference type="Proteomes" id="UP000570474"/>
    </source>
</evidence>
<dbReference type="PROSITE" id="PS00584">
    <property type="entry name" value="PFKB_KINASES_2"/>
    <property type="match status" value="1"/>
</dbReference>
<dbReference type="GO" id="GO:0003872">
    <property type="term" value="F:6-phosphofructokinase activity"/>
    <property type="evidence" value="ECO:0007669"/>
    <property type="project" value="TreeGrafter"/>
</dbReference>
<dbReference type="Proteomes" id="UP000570474">
    <property type="component" value="Unassembled WGS sequence"/>
</dbReference>
<proteinExistence type="inferred from homology"/>
<dbReference type="InterPro" id="IPR029056">
    <property type="entry name" value="Ribokinase-like"/>
</dbReference>
<dbReference type="Gene3D" id="3.40.1190.20">
    <property type="match status" value="1"/>
</dbReference>
<comment type="caution">
    <text evidence="8">The sequence shown here is derived from an EMBL/GenBank/DDBJ whole genome shotgun (WGS) entry which is preliminary data.</text>
</comment>
<dbReference type="PROSITE" id="PS00583">
    <property type="entry name" value="PFKB_KINASES_1"/>
    <property type="match status" value="1"/>
</dbReference>
<evidence type="ECO:0000256" key="1">
    <source>
        <dbReference type="ARBA" id="ARBA00010688"/>
    </source>
</evidence>
<sequence>MKRIVTITFNPALDKSTVVPALLPDKKLKCSVPVFQPGGGGVNVARAIVKLGGTATAVYLAGGHTGAFFHDLLEAELVASIRIPIAGITRENLILYNNSTKEQFLLDMPGPQVTQEEWQHFQLRLEALTRDAAFVVASGSLPPGVPANAFSVAGRIAQQNGAAFVVDTSGEPLKLAANSGVYFLKPNLGELAALTGKDKLTGEEVVHAAQQVLDQEGCEFLVVSLGAAGAMLVERKKVHRIQAPVVKRLSTVGAGDSMVAGIVTKLAAGEDILQAVKYGVACGTAATMHPGTTLCKQEDADVLFRSMG</sequence>
<evidence type="ECO:0000259" key="7">
    <source>
        <dbReference type="Pfam" id="PF00294"/>
    </source>
</evidence>
<evidence type="ECO:0000256" key="3">
    <source>
        <dbReference type="ARBA" id="ARBA00022741"/>
    </source>
</evidence>
<dbReference type="InterPro" id="IPR017583">
    <property type="entry name" value="Tagatose/fructose_Pkinase"/>
</dbReference>
<dbReference type="PANTHER" id="PTHR46566:SF2">
    <property type="entry name" value="ATP-DEPENDENT 6-PHOSPHOFRUCTOKINASE ISOZYME 2"/>
    <property type="match status" value="1"/>
</dbReference>
<dbReference type="CDD" id="cd01164">
    <property type="entry name" value="FruK_PfkB_like"/>
    <property type="match status" value="1"/>
</dbReference>
<dbReference type="NCBIfam" id="TIGR03168">
    <property type="entry name" value="1-PFK"/>
    <property type="match status" value="1"/>
</dbReference>
<evidence type="ECO:0000256" key="4">
    <source>
        <dbReference type="ARBA" id="ARBA00022777"/>
    </source>
</evidence>
<name>A0A847RAH1_9BACT</name>
<evidence type="ECO:0000256" key="5">
    <source>
        <dbReference type="ARBA" id="ARBA00022840"/>
    </source>
</evidence>